<feature type="transmembrane region" description="Helical" evidence="2">
    <location>
        <begin position="172"/>
        <end position="191"/>
    </location>
</feature>
<evidence type="ECO:0000313" key="8">
    <source>
        <dbReference type="Proteomes" id="UP000235119"/>
    </source>
</evidence>
<reference evidence="6 10" key="4">
    <citation type="submission" date="2019-12" db="EMBL/GenBank/DDBJ databases">
        <title>Complete Genome Sequences of Lactobacillus strains, C25 and P38, Isolated from Chicken Cecum.</title>
        <authorList>
            <person name="Hassan H.M."/>
            <person name="Mendoza M."/>
            <person name="Rezvani M."/>
            <person name="Koci M.D."/>
            <person name="Dickey A.N."/>
            <person name="Scholl E.H."/>
        </authorList>
    </citation>
    <scope>NUCLEOTIDE SEQUENCE [LARGE SCALE GENOMIC DNA]</scope>
    <source>
        <strain evidence="6 10">C25</strain>
    </source>
</reference>
<evidence type="ECO:0000313" key="3">
    <source>
        <dbReference type="EMBL" id="KAA8813713.1"/>
    </source>
</evidence>
<proteinExistence type="predicted"/>
<keyword evidence="1" id="KW-0175">Coiled coil</keyword>
<reference evidence="4 7" key="1">
    <citation type="submission" date="2016-05" db="EMBL/GenBank/DDBJ databases">
        <authorList>
            <person name="Johnson T.J."/>
            <person name="Youmans B.P."/>
            <person name="Case K.A."/>
        </authorList>
    </citation>
    <scope>NUCLEOTIDE SEQUENCE [LARGE SCALE GENOMIC DNA]</scope>
    <source>
        <strain evidence="4 7">UMNLC6</strain>
    </source>
</reference>
<accession>A0A1C2D5J1</accession>
<dbReference type="Proteomes" id="UP000235119">
    <property type="component" value="Unassembled WGS sequence"/>
</dbReference>
<gene>
    <name evidence="4" type="ORF">AYP82_04405</name>
    <name evidence="5" type="ORF">CYJ79_01315</name>
    <name evidence="3" type="ORF">F1C09_00990</name>
    <name evidence="6" type="ORF">GSR61_10440</name>
</gene>
<dbReference type="EMBL" id="VUAV01000003">
    <property type="protein sequence ID" value="KAA8813713.1"/>
    <property type="molecule type" value="Genomic_DNA"/>
</dbReference>
<keyword evidence="2" id="KW-0472">Membrane</keyword>
<feature type="coiled-coil region" evidence="1">
    <location>
        <begin position="52"/>
        <end position="103"/>
    </location>
</feature>
<evidence type="ECO:0000313" key="5">
    <source>
        <dbReference type="EMBL" id="PLT12137.1"/>
    </source>
</evidence>
<dbReference type="RefSeq" id="WP_057726317.1">
    <property type="nucleotide sequence ID" value="NZ_CP047142.1"/>
</dbReference>
<dbReference type="Proteomes" id="UP000324504">
    <property type="component" value="Unassembled WGS sequence"/>
</dbReference>
<keyword evidence="2" id="KW-1133">Transmembrane helix</keyword>
<feature type="transmembrane region" description="Helical" evidence="2">
    <location>
        <begin position="302"/>
        <end position="321"/>
    </location>
</feature>
<dbReference type="Proteomes" id="UP000198437">
    <property type="component" value="Unassembled WGS sequence"/>
</dbReference>
<evidence type="ECO:0000313" key="6">
    <source>
        <dbReference type="EMBL" id="QHQ68918.1"/>
    </source>
</evidence>
<reference evidence="5 8" key="2">
    <citation type="submission" date="2017-12" db="EMBL/GenBank/DDBJ databases">
        <title>Phylogenetic diversity of female urinary microbiome.</title>
        <authorList>
            <person name="Thomas-White K."/>
            <person name="Wolfe A.J."/>
        </authorList>
    </citation>
    <scope>NUCLEOTIDE SEQUENCE [LARGE SCALE GENOMIC DNA]</scope>
    <source>
        <strain evidence="5 8">UMB0085</strain>
    </source>
</reference>
<feature type="transmembrane region" description="Helical" evidence="2">
    <location>
        <begin position="212"/>
        <end position="242"/>
    </location>
</feature>
<accession>A0A6P1U168</accession>
<evidence type="ECO:0000256" key="2">
    <source>
        <dbReference type="SAM" id="Phobius"/>
    </source>
</evidence>
<dbReference type="EMBL" id="CP047142">
    <property type="protein sequence ID" value="QHQ68918.1"/>
    <property type="molecule type" value="Genomic_DNA"/>
</dbReference>
<evidence type="ECO:0000256" key="1">
    <source>
        <dbReference type="SAM" id="Coils"/>
    </source>
</evidence>
<dbReference type="EMBL" id="LYQW01000002">
    <property type="protein sequence ID" value="OXC24376.1"/>
    <property type="molecule type" value="Genomic_DNA"/>
</dbReference>
<feature type="transmembrane region" description="Helical" evidence="2">
    <location>
        <begin position="355"/>
        <end position="378"/>
    </location>
</feature>
<evidence type="ECO:0000313" key="4">
    <source>
        <dbReference type="EMBL" id="OXC24376.1"/>
    </source>
</evidence>
<dbReference type="EMBL" id="PKIW01000003">
    <property type="protein sequence ID" value="PLT12137.1"/>
    <property type="molecule type" value="Genomic_DNA"/>
</dbReference>
<feature type="transmembrane region" description="Helical" evidence="2">
    <location>
        <begin position="12"/>
        <end position="34"/>
    </location>
</feature>
<evidence type="ECO:0000313" key="7">
    <source>
        <dbReference type="Proteomes" id="UP000198437"/>
    </source>
</evidence>
<evidence type="ECO:0000313" key="10">
    <source>
        <dbReference type="Proteomes" id="UP000464915"/>
    </source>
</evidence>
<feature type="transmembrane region" description="Helical" evidence="2">
    <location>
        <begin position="327"/>
        <end position="348"/>
    </location>
</feature>
<protein>
    <submittedName>
        <fullName evidence="3">ABC transporter permease</fullName>
    </submittedName>
</protein>
<name>A0A1C2D5J1_9LACO</name>
<sequence>MAYIQFQLKKVFKNNIFLITVPLLLIISFIVLGLNATTSRSMSLENQAKGNLAMQNNAIEQMEHSLKHYKKNGEAYNLTKQSISDTKKQRKDSQNLLNAFKQQNWQEVYHYQLKAANLAKNIQLKNHNVSNDEKNALTKNVKFFEYLTKHPLPYEDTPPVTGIQFLLDLNQLYLPFLFILVVTFILTQLYTSKYKNKADISSLLPITNNHRYVFDNLIGIIIAGGIFYLLNILIFIVATLIFKTGNLNYPFYLYKNLTGQTLNEYVPTLKIIMPILVLQLLVGLFIINFIQLISNVVRDKFPTLFITLILLIGVSVSSTVIEPLQKAAAWLPTTYFNVIGIVSGKIAVQYHNNQVTFISGLITLIAGILITYCLGLIINKIRH</sequence>
<evidence type="ECO:0000313" key="9">
    <source>
        <dbReference type="Proteomes" id="UP000324504"/>
    </source>
</evidence>
<organism evidence="3 9">
    <name type="scientific">Lactobacillus crispatus</name>
    <dbReference type="NCBI Taxonomy" id="47770"/>
    <lineage>
        <taxon>Bacteria</taxon>
        <taxon>Bacillati</taxon>
        <taxon>Bacillota</taxon>
        <taxon>Bacilli</taxon>
        <taxon>Lactobacillales</taxon>
        <taxon>Lactobacillaceae</taxon>
        <taxon>Lactobacillus</taxon>
    </lineage>
</organism>
<reference evidence="3 9" key="3">
    <citation type="submission" date="2019-09" db="EMBL/GenBank/DDBJ databases">
        <title>Comparative analysis of L. crispatus genomes revealed niche specific adaptation to different host and body sites.</title>
        <authorList>
            <person name="Pan M."/>
            <person name="Hidalgo-Cantabrana C."/>
            <person name="Barrangou R."/>
        </authorList>
    </citation>
    <scope>NUCLEOTIDE SEQUENCE [LARGE SCALE GENOMIC DNA]</scope>
    <source>
        <strain evidence="3 9">NCK2488</strain>
    </source>
</reference>
<feature type="transmembrane region" description="Helical" evidence="2">
    <location>
        <begin position="271"/>
        <end position="290"/>
    </location>
</feature>
<dbReference type="Proteomes" id="UP000464915">
    <property type="component" value="Chromosome"/>
</dbReference>
<dbReference type="AlphaFoldDB" id="A0A1C2D5J1"/>
<keyword evidence="2" id="KW-0812">Transmembrane</keyword>